<dbReference type="Gene3D" id="2.40.50.100">
    <property type="match status" value="1"/>
</dbReference>
<dbReference type="Pfam" id="PF25967">
    <property type="entry name" value="RND-MFP_C"/>
    <property type="match status" value="1"/>
</dbReference>
<evidence type="ECO:0000256" key="1">
    <source>
        <dbReference type="ARBA" id="ARBA00004196"/>
    </source>
</evidence>
<dbReference type="InterPro" id="IPR058627">
    <property type="entry name" value="MdtA-like_C"/>
</dbReference>
<dbReference type="Proteomes" id="UP000320653">
    <property type="component" value="Unassembled WGS sequence"/>
</dbReference>
<dbReference type="Pfam" id="PF25917">
    <property type="entry name" value="BSH_RND"/>
    <property type="match status" value="1"/>
</dbReference>
<feature type="coiled-coil region" evidence="5">
    <location>
        <begin position="144"/>
        <end position="178"/>
    </location>
</feature>
<dbReference type="InterPro" id="IPR030190">
    <property type="entry name" value="MacA_alpha-hairpin_sf"/>
</dbReference>
<dbReference type="GO" id="GO:0019898">
    <property type="term" value="C:extrinsic component of membrane"/>
    <property type="evidence" value="ECO:0007669"/>
    <property type="project" value="InterPro"/>
</dbReference>
<dbReference type="InterPro" id="IPR058625">
    <property type="entry name" value="MdtA-like_BSH"/>
</dbReference>
<dbReference type="GO" id="GO:1990961">
    <property type="term" value="P:xenobiotic detoxification by transmembrane export across the plasma membrane"/>
    <property type="evidence" value="ECO:0007669"/>
    <property type="project" value="InterPro"/>
</dbReference>
<keyword evidence="11" id="KW-1185">Reference proteome</keyword>
<dbReference type="NCBIfam" id="TIGR01730">
    <property type="entry name" value="RND_mfp"/>
    <property type="match status" value="1"/>
</dbReference>
<proteinExistence type="inferred from homology"/>
<comment type="similarity">
    <text evidence="2">Belongs to the membrane fusion protein (MFP) (TC 8.A.1) family.</text>
</comment>
<evidence type="ECO:0000259" key="7">
    <source>
        <dbReference type="Pfam" id="PF25876"/>
    </source>
</evidence>
<reference evidence="10 11" key="1">
    <citation type="submission" date="2019-06" db="EMBL/GenBank/DDBJ databases">
        <title>Sorghum-associated microbial communities from plants grown in Nebraska, USA.</title>
        <authorList>
            <person name="Schachtman D."/>
        </authorList>
    </citation>
    <scope>NUCLEOTIDE SEQUENCE [LARGE SCALE GENOMIC DNA]</scope>
    <source>
        <strain evidence="10 11">1225</strain>
    </source>
</reference>
<dbReference type="PANTHER" id="PTHR30469">
    <property type="entry name" value="MULTIDRUG RESISTANCE PROTEIN MDTA"/>
    <property type="match status" value="1"/>
</dbReference>
<dbReference type="Pfam" id="PF25876">
    <property type="entry name" value="HH_MFP_RND"/>
    <property type="match status" value="1"/>
</dbReference>
<evidence type="ECO:0000313" key="11">
    <source>
        <dbReference type="Proteomes" id="UP000320653"/>
    </source>
</evidence>
<evidence type="ECO:0000259" key="8">
    <source>
        <dbReference type="Pfam" id="PF25917"/>
    </source>
</evidence>
<dbReference type="GO" id="GO:0015562">
    <property type="term" value="F:efflux transmembrane transporter activity"/>
    <property type="evidence" value="ECO:0007669"/>
    <property type="project" value="TreeGrafter"/>
</dbReference>
<dbReference type="AlphaFoldDB" id="A0A561Q866"/>
<evidence type="ECO:0000313" key="10">
    <source>
        <dbReference type="EMBL" id="TWF46549.1"/>
    </source>
</evidence>
<name>A0A561Q866_9HYPH</name>
<feature type="compositionally biased region" description="Low complexity" evidence="6">
    <location>
        <begin position="384"/>
        <end position="394"/>
    </location>
</feature>
<evidence type="ECO:0000256" key="4">
    <source>
        <dbReference type="ARBA" id="ARBA00023054"/>
    </source>
</evidence>
<keyword evidence="3" id="KW-0813">Transport</keyword>
<dbReference type="SUPFAM" id="SSF111369">
    <property type="entry name" value="HlyD-like secretion proteins"/>
    <property type="match status" value="1"/>
</dbReference>
<comment type="subcellular location">
    <subcellularLocation>
        <location evidence="1">Cell envelope</location>
    </subcellularLocation>
</comment>
<feature type="domain" description="Multidrug resistance protein MdtA-like alpha-helical hairpin" evidence="7">
    <location>
        <begin position="106"/>
        <end position="182"/>
    </location>
</feature>
<dbReference type="OrthoDB" id="9791520at2"/>
<keyword evidence="4 5" id="KW-0175">Coiled coil</keyword>
<dbReference type="GO" id="GO:1990195">
    <property type="term" value="C:macrolide transmembrane transporter complex"/>
    <property type="evidence" value="ECO:0007669"/>
    <property type="project" value="InterPro"/>
</dbReference>
<feature type="domain" description="Multidrug resistance protein MdtA-like barrel-sandwich hybrid" evidence="8">
    <location>
        <begin position="59"/>
        <end position="214"/>
    </location>
</feature>
<dbReference type="Gene3D" id="2.40.30.170">
    <property type="match status" value="1"/>
</dbReference>
<dbReference type="GO" id="GO:1990281">
    <property type="term" value="C:efflux pump complex"/>
    <property type="evidence" value="ECO:0007669"/>
    <property type="project" value="TreeGrafter"/>
</dbReference>
<accession>A0A561Q866</accession>
<evidence type="ECO:0000256" key="5">
    <source>
        <dbReference type="SAM" id="Coils"/>
    </source>
</evidence>
<organism evidence="10 11">
    <name type="scientific">Neorhizobium alkalisoli</name>
    <dbReference type="NCBI Taxonomy" id="528178"/>
    <lineage>
        <taxon>Bacteria</taxon>
        <taxon>Pseudomonadati</taxon>
        <taxon>Pseudomonadota</taxon>
        <taxon>Alphaproteobacteria</taxon>
        <taxon>Hyphomicrobiales</taxon>
        <taxon>Rhizobiaceae</taxon>
        <taxon>Rhizobium/Agrobacterium group</taxon>
        <taxon>Neorhizobium</taxon>
    </lineage>
</organism>
<gene>
    <name evidence="10" type="ORF">FHW37_114118</name>
</gene>
<evidence type="ECO:0000256" key="3">
    <source>
        <dbReference type="ARBA" id="ARBA00022448"/>
    </source>
</evidence>
<dbReference type="InterPro" id="IPR058624">
    <property type="entry name" value="MdtA-like_HH"/>
</dbReference>
<dbReference type="InterPro" id="IPR006143">
    <property type="entry name" value="RND_pump_MFP"/>
</dbReference>
<comment type="caution">
    <text evidence="10">The sequence shown here is derived from an EMBL/GenBank/DDBJ whole genome shotgun (WGS) entry which is preliminary data.</text>
</comment>
<feature type="domain" description="Multidrug resistance protein MdtA-like C-terminal permuted SH3" evidence="9">
    <location>
        <begin position="324"/>
        <end position="384"/>
    </location>
</feature>
<evidence type="ECO:0000256" key="2">
    <source>
        <dbReference type="ARBA" id="ARBA00009477"/>
    </source>
</evidence>
<dbReference type="Gene3D" id="6.10.140.1990">
    <property type="match status" value="1"/>
</dbReference>
<protein>
    <submittedName>
        <fullName evidence="10">Macrolide-specific efflux system membrane fusion protein</fullName>
    </submittedName>
</protein>
<dbReference type="Gene3D" id="2.40.420.20">
    <property type="match status" value="1"/>
</dbReference>
<sequence length="405" mass="41775">MHLKKALPILILAAGIIAGGVSFAISSSGSDAKVITTPVSRSDIESSVLATGSLKPSRLVAVGSQASGRIVSLKVAVGDTVKTRDLIAEIDSTTQDNALKTAQASLANVEAQRAERVAEMENATLTLERQQAIYMKQAGSKADLQSAEAEVKVVAAQIQSLDAQITAAKVAVETAQADVGYTRISAPMDGTVLAIVNQEGRTVNATQSAPTIVVLGDLSKMTVRAEISEADITKVSAGQKVRFNVIGDRTKTYDATLTAIEPAPESIIDDSSVATSSSGSSSSSSSTSSSAIYYIGVFDVENGDGHFRTYMSAEVSIILGSAKNVLTIPSSALPETAATGASRVRVEKDGVVETRKVEIGLNNKITAEVISGLSEGERVVIGEASATTASTSSSKRGPGGPPPMF</sequence>
<evidence type="ECO:0000256" key="6">
    <source>
        <dbReference type="SAM" id="MobiDB-lite"/>
    </source>
</evidence>
<dbReference type="PANTHER" id="PTHR30469:SF33">
    <property type="entry name" value="SLR1207 PROTEIN"/>
    <property type="match status" value="1"/>
</dbReference>
<dbReference type="GO" id="GO:0030313">
    <property type="term" value="C:cell envelope"/>
    <property type="evidence" value="ECO:0007669"/>
    <property type="project" value="UniProtKB-SubCell"/>
</dbReference>
<dbReference type="RefSeq" id="WP_145643246.1">
    <property type="nucleotide sequence ID" value="NZ_VIWP01000014.1"/>
</dbReference>
<evidence type="ECO:0000259" key="9">
    <source>
        <dbReference type="Pfam" id="PF25967"/>
    </source>
</evidence>
<feature type="region of interest" description="Disordered" evidence="6">
    <location>
        <begin position="384"/>
        <end position="405"/>
    </location>
</feature>
<dbReference type="EMBL" id="VIWP01000014">
    <property type="protein sequence ID" value="TWF46549.1"/>
    <property type="molecule type" value="Genomic_DNA"/>
</dbReference>